<comment type="caution">
    <text evidence="9">The sequence shown here is derived from an EMBL/GenBank/DDBJ whole genome shotgun (WGS) entry which is preliminary data.</text>
</comment>
<keyword evidence="4" id="KW-1003">Cell membrane</keyword>
<evidence type="ECO:0000256" key="5">
    <source>
        <dbReference type="ARBA" id="ARBA00022692"/>
    </source>
</evidence>
<keyword evidence="10" id="KW-1185">Reference proteome</keyword>
<keyword evidence="3" id="KW-0813">Transport</keyword>
<keyword evidence="7 8" id="KW-0472">Membrane</keyword>
<comment type="similarity">
    <text evidence="2">Belongs to the auxin efflux carrier (TC 2.A.69) family.</text>
</comment>
<feature type="transmembrane region" description="Helical" evidence="8">
    <location>
        <begin position="293"/>
        <end position="315"/>
    </location>
</feature>
<keyword evidence="5 8" id="KW-0812">Transmembrane</keyword>
<evidence type="ECO:0000313" key="9">
    <source>
        <dbReference type="EMBL" id="PAX53579.1"/>
    </source>
</evidence>
<accession>A0A2A2TIG4</accession>
<dbReference type="Gene3D" id="1.20.1530.20">
    <property type="match status" value="1"/>
</dbReference>
<organism evidence="9 10">
    <name type="scientific">Brunnivagina elsteri CCALA 953</name>
    <dbReference type="NCBI Taxonomy" id="987040"/>
    <lineage>
        <taxon>Bacteria</taxon>
        <taxon>Bacillati</taxon>
        <taxon>Cyanobacteriota</taxon>
        <taxon>Cyanophyceae</taxon>
        <taxon>Nostocales</taxon>
        <taxon>Calotrichaceae</taxon>
        <taxon>Brunnivagina</taxon>
    </lineage>
</organism>
<evidence type="ECO:0000256" key="1">
    <source>
        <dbReference type="ARBA" id="ARBA00004651"/>
    </source>
</evidence>
<evidence type="ECO:0000256" key="6">
    <source>
        <dbReference type="ARBA" id="ARBA00022989"/>
    </source>
</evidence>
<protein>
    <submittedName>
        <fullName evidence="9">Transporter</fullName>
    </submittedName>
</protein>
<dbReference type="GO" id="GO:0005886">
    <property type="term" value="C:plasma membrane"/>
    <property type="evidence" value="ECO:0007669"/>
    <property type="project" value="UniProtKB-SubCell"/>
</dbReference>
<reference evidence="9 10" key="1">
    <citation type="submission" date="2017-08" db="EMBL/GenBank/DDBJ databases">
        <title>Draft genome sequence of filamentous cyanobacterium Calothrix elsteri CCALA 953.</title>
        <authorList>
            <person name="Gagunashvili A.N."/>
            <person name="Elster J."/>
            <person name="Andresson O.S."/>
        </authorList>
    </citation>
    <scope>NUCLEOTIDE SEQUENCE [LARGE SCALE GENOMIC DNA]</scope>
    <source>
        <strain evidence="9 10">CCALA 953</strain>
    </source>
</reference>
<dbReference type="PANTHER" id="PTHR36838">
    <property type="entry name" value="AUXIN EFFLUX CARRIER FAMILY PROTEIN"/>
    <property type="match status" value="1"/>
</dbReference>
<feature type="transmembrane region" description="Helical" evidence="8">
    <location>
        <begin position="6"/>
        <end position="26"/>
    </location>
</feature>
<feature type="transmembrane region" description="Helical" evidence="8">
    <location>
        <begin position="203"/>
        <end position="223"/>
    </location>
</feature>
<evidence type="ECO:0000256" key="4">
    <source>
        <dbReference type="ARBA" id="ARBA00022475"/>
    </source>
</evidence>
<dbReference type="PANTHER" id="PTHR36838:SF1">
    <property type="entry name" value="SLR1864 PROTEIN"/>
    <property type="match status" value="1"/>
</dbReference>
<keyword evidence="6 8" id="KW-1133">Transmembrane helix</keyword>
<comment type="subcellular location">
    <subcellularLocation>
        <location evidence="1">Cell membrane</location>
        <topology evidence="1">Multi-pass membrane protein</topology>
    </subcellularLocation>
</comment>
<dbReference type="EMBL" id="NTFS01000133">
    <property type="protein sequence ID" value="PAX53579.1"/>
    <property type="molecule type" value="Genomic_DNA"/>
</dbReference>
<evidence type="ECO:0000256" key="3">
    <source>
        <dbReference type="ARBA" id="ARBA00022448"/>
    </source>
</evidence>
<feature type="transmembrane region" description="Helical" evidence="8">
    <location>
        <begin position="235"/>
        <end position="260"/>
    </location>
</feature>
<dbReference type="Proteomes" id="UP000218238">
    <property type="component" value="Unassembled WGS sequence"/>
</dbReference>
<evidence type="ECO:0000256" key="8">
    <source>
        <dbReference type="SAM" id="Phobius"/>
    </source>
</evidence>
<gene>
    <name evidence="9" type="ORF">CK510_13515</name>
</gene>
<evidence type="ECO:0000256" key="7">
    <source>
        <dbReference type="ARBA" id="ARBA00023136"/>
    </source>
</evidence>
<evidence type="ECO:0000313" key="10">
    <source>
        <dbReference type="Proteomes" id="UP000218238"/>
    </source>
</evidence>
<dbReference type="Pfam" id="PF03547">
    <property type="entry name" value="Mem_trans"/>
    <property type="match status" value="1"/>
</dbReference>
<evidence type="ECO:0000256" key="2">
    <source>
        <dbReference type="ARBA" id="ARBA00010145"/>
    </source>
</evidence>
<feature type="transmembrane region" description="Helical" evidence="8">
    <location>
        <begin position="108"/>
        <end position="128"/>
    </location>
</feature>
<sequence length="317" mass="34691">MGDTLVQAYTPLIVWTGLGLIIFKFLPKWFPKSLGRCLYWIGIPLELIALARQGESSEYPQVMTVSFLVPIITVVTLTIGLVVSLFVLWLWKKSTSSPVLSRTSEGSFLLAAVLGNTGFVGLAIAPSLVDANALHLAVLFSVIHNIIGPFGVGVAIASYFSHSREQNKWWKILLSILTVPALWAFIIGNLTRQIQLPEVIESTLQQSIGFVIACAFLLTGIRLSQLQGWKSLKLAFLPAILRVAIVPLLIGITTTCFFHLPSSSRLAMVLMSGMPTAFIGLILAEEYNLDRDLIASSILVSTILLLFVLPVWILVFG</sequence>
<dbReference type="GO" id="GO:0055085">
    <property type="term" value="P:transmembrane transport"/>
    <property type="evidence" value="ECO:0007669"/>
    <property type="project" value="InterPro"/>
</dbReference>
<dbReference type="RefSeq" id="WP_095722195.1">
    <property type="nucleotide sequence ID" value="NZ_NTFS01000133.1"/>
</dbReference>
<proteinExistence type="inferred from homology"/>
<name>A0A2A2TIG4_9CYAN</name>
<feature type="transmembrane region" description="Helical" evidence="8">
    <location>
        <begin position="67"/>
        <end position="88"/>
    </location>
</feature>
<dbReference type="InterPro" id="IPR038770">
    <property type="entry name" value="Na+/solute_symporter_sf"/>
</dbReference>
<dbReference type="OrthoDB" id="419762at2"/>
<dbReference type="AlphaFoldDB" id="A0A2A2TIG4"/>
<feature type="transmembrane region" description="Helical" evidence="8">
    <location>
        <begin position="134"/>
        <end position="160"/>
    </location>
</feature>
<feature type="transmembrane region" description="Helical" evidence="8">
    <location>
        <begin position="266"/>
        <end position="284"/>
    </location>
</feature>
<dbReference type="InterPro" id="IPR004776">
    <property type="entry name" value="Mem_transp_PIN-like"/>
</dbReference>
<feature type="transmembrane region" description="Helical" evidence="8">
    <location>
        <begin position="172"/>
        <end position="191"/>
    </location>
</feature>
<feature type="transmembrane region" description="Helical" evidence="8">
    <location>
        <begin position="38"/>
        <end position="55"/>
    </location>
</feature>